<keyword evidence="1" id="KW-0812">Transmembrane</keyword>
<keyword evidence="1" id="KW-1133">Transmembrane helix</keyword>
<dbReference type="AlphaFoldDB" id="A0ABD6D6E9"/>
<dbReference type="InterPro" id="IPR040493">
    <property type="entry name" value="DUF5518"/>
</dbReference>
<sequence>MKINWSAVLIGFVVTLALGFISGLLYTGSAATGALSYWGVIGILGGLAAGYIVGGKIGSGAIHGGLATVLGSVVLLAVATVTTLLFGGVVLSLGVLGFGVLMVAFHAIPGALGGALGSWLKDRRTAPESVGTRA</sequence>
<feature type="transmembrane region" description="Helical" evidence="1">
    <location>
        <begin position="66"/>
        <end position="89"/>
    </location>
</feature>
<proteinExistence type="predicted"/>
<keyword evidence="1" id="KW-0472">Membrane</keyword>
<dbReference type="EMBL" id="JBHUDM010000002">
    <property type="protein sequence ID" value="MFD1641531.1"/>
    <property type="molecule type" value="Genomic_DNA"/>
</dbReference>
<keyword evidence="3" id="KW-1185">Reference proteome</keyword>
<feature type="transmembrane region" description="Helical" evidence="1">
    <location>
        <begin position="95"/>
        <end position="116"/>
    </location>
</feature>
<reference evidence="2 3" key="1">
    <citation type="journal article" date="2019" name="Int. J. Syst. Evol. Microbiol.">
        <title>The Global Catalogue of Microorganisms (GCM) 10K type strain sequencing project: providing services to taxonomists for standard genome sequencing and annotation.</title>
        <authorList>
            <consortium name="The Broad Institute Genomics Platform"/>
            <consortium name="The Broad Institute Genome Sequencing Center for Infectious Disease"/>
            <person name="Wu L."/>
            <person name="Ma J."/>
        </authorList>
    </citation>
    <scope>NUCLEOTIDE SEQUENCE [LARGE SCALE GENOMIC DNA]</scope>
    <source>
        <strain evidence="2 3">CGMCC 1.10593</strain>
    </source>
</reference>
<evidence type="ECO:0000256" key="1">
    <source>
        <dbReference type="SAM" id="Phobius"/>
    </source>
</evidence>
<accession>A0ABD6D6E9</accession>
<dbReference type="Proteomes" id="UP001597052">
    <property type="component" value="Unassembled WGS sequence"/>
</dbReference>
<feature type="transmembrane region" description="Helical" evidence="1">
    <location>
        <begin position="35"/>
        <end position="54"/>
    </location>
</feature>
<evidence type="ECO:0000313" key="2">
    <source>
        <dbReference type="EMBL" id="MFD1641531.1"/>
    </source>
</evidence>
<protein>
    <submittedName>
        <fullName evidence="2">DUF5518 domain-containing protein</fullName>
    </submittedName>
</protein>
<gene>
    <name evidence="2" type="ORF">ACFSBW_06545</name>
</gene>
<dbReference type="Pfam" id="PF17647">
    <property type="entry name" value="DUF5518"/>
    <property type="match status" value="1"/>
</dbReference>
<dbReference type="RefSeq" id="WP_256396867.1">
    <property type="nucleotide sequence ID" value="NZ_JANHDJ010000005.1"/>
</dbReference>
<evidence type="ECO:0000313" key="3">
    <source>
        <dbReference type="Proteomes" id="UP001597052"/>
    </source>
</evidence>
<comment type="caution">
    <text evidence="2">The sequence shown here is derived from an EMBL/GenBank/DDBJ whole genome shotgun (WGS) entry which is preliminary data.</text>
</comment>
<organism evidence="2 3">
    <name type="scientific">Halohasta litorea</name>
    <dbReference type="NCBI Taxonomy" id="869891"/>
    <lineage>
        <taxon>Archaea</taxon>
        <taxon>Methanobacteriati</taxon>
        <taxon>Methanobacteriota</taxon>
        <taxon>Stenosarchaea group</taxon>
        <taxon>Halobacteria</taxon>
        <taxon>Halobacteriales</taxon>
        <taxon>Haloferacaceae</taxon>
        <taxon>Halohasta</taxon>
    </lineage>
</organism>
<name>A0ABD6D6E9_9EURY</name>
<feature type="transmembrane region" description="Helical" evidence="1">
    <location>
        <begin position="7"/>
        <end position="29"/>
    </location>
</feature>